<dbReference type="Proteomes" id="UP000594454">
    <property type="component" value="Chromosome 5"/>
</dbReference>
<feature type="region of interest" description="Disordered" evidence="5">
    <location>
        <begin position="120"/>
        <end position="154"/>
    </location>
</feature>
<keyword evidence="8" id="KW-1185">Reference proteome</keyword>
<dbReference type="GO" id="GO:0045944">
    <property type="term" value="P:positive regulation of transcription by RNA polymerase II"/>
    <property type="evidence" value="ECO:0007669"/>
    <property type="project" value="TreeGrafter"/>
</dbReference>
<dbReference type="PANTHER" id="PTHR17616">
    <property type="entry name" value="YES-ASSOCIATED PROTEIN YAP1 FAMILY MEMBER"/>
    <property type="match status" value="1"/>
</dbReference>
<dbReference type="InParanoid" id="A0A7R8V150"/>
<keyword evidence="3" id="KW-0963">Cytoplasm</keyword>
<feature type="region of interest" description="Disordered" evidence="5">
    <location>
        <begin position="352"/>
        <end position="388"/>
    </location>
</feature>
<dbReference type="GO" id="GO:0005737">
    <property type="term" value="C:cytoplasm"/>
    <property type="evidence" value="ECO:0007669"/>
    <property type="project" value="UniProtKB-SubCell"/>
</dbReference>
<sequence length="848" mass="93088">MENFEAEPGSTAERDEGKSLPGDGCGHNCGESSAAAMAEEAACEPSEKCNAISDGSKPDNEDDASPSMDAEPQDNGGCPTELEVASTSNDITTETEADATSAVPSTIEVATSPATNCCSPCTSNDDSASSSITPCSGVRRKAKPLNSSSDPDVTLNGVKKKIKNQTAGCSASNSDHFNIWIARECFENNPVETVIEDPQPSETPQNDASKLNKQFHRPLERSWPPKNGRGSKPTNDVFKFDIVDIDESGLSNDADILYNLNNVSRESPCEFFDSIDSAMGRKDSDYSNTSQHCTPSANSSLAESNSTLGSGMPSYLDSPGVKYKPVLKKKIGPDNYINTITTRKVPANEANFNFPQSSSFEDAQNEASTSSEVIRQHRPLTRQLSGGKTRRANGIIIPEPINLKSDNNEVRHYIFCRKLSCSPTSGSSTRSASPLDLSSPEATPPPNLSSQPKPSIRPQPRLLTRVGGNGSLTARKLICPPTPTHHARRPRSQEEEHAACAQNGVSTDVRGPDNVNLSDRASSPRVFENSNSTNESEIVHISSARLPSIPERARGVLPDSEEPLPPAWEARMDSHGRIFYIDHTTRTTSWQRPGSAGGLAGGREQHRQQLDRRYQSIRRTITSESRAIDRSVVAHEIERLQMIGSHPAVLMLCRPDFYSLLHTNEDALAIYNRNAALKHMVIRIRRDPNSFHRYQYNKDLVALVNSFALINKSLPTGWESKLDQSGKQFFIDHANRKTSFMDPRLPIECLRMRQRQQHENVDIAPAPPPRPASSFTGAATELPEIPVAYNDKVIAFLRQPNIFEILKERHGQVTLSRSLREKINILRVEGTSALERLGHDLQLTILLS</sequence>
<protein>
    <recommendedName>
        <fullName evidence="6">WW domain-containing protein</fullName>
    </recommendedName>
</protein>
<reference evidence="7 8" key="1">
    <citation type="submission" date="2020-11" db="EMBL/GenBank/DDBJ databases">
        <authorList>
            <person name="Wallbank WR R."/>
            <person name="Pardo Diaz C."/>
            <person name="Kozak K."/>
            <person name="Martin S."/>
            <person name="Jiggins C."/>
            <person name="Moest M."/>
            <person name="Warren A I."/>
            <person name="Generalovic N T."/>
            <person name="Byers J.R.P. K."/>
            <person name="Montejo-Kovacevich G."/>
            <person name="Yen C E."/>
        </authorList>
    </citation>
    <scope>NUCLEOTIDE SEQUENCE [LARGE SCALE GENOMIC DNA]</scope>
</reference>
<dbReference type="GO" id="GO:0035329">
    <property type="term" value="P:hippo signaling"/>
    <property type="evidence" value="ECO:0007669"/>
    <property type="project" value="TreeGrafter"/>
</dbReference>
<dbReference type="InterPro" id="IPR001202">
    <property type="entry name" value="WW_dom"/>
</dbReference>
<dbReference type="OrthoDB" id="5987976at2759"/>
<gene>
    <name evidence="7" type="ORF">HERILL_LOCUS13234</name>
</gene>
<dbReference type="InterPro" id="IPR051583">
    <property type="entry name" value="YAP1"/>
</dbReference>
<dbReference type="AlphaFoldDB" id="A0A7R8V150"/>
<feature type="compositionally biased region" description="Low complexity" evidence="5">
    <location>
        <begin position="421"/>
        <end position="434"/>
    </location>
</feature>
<evidence type="ECO:0000256" key="4">
    <source>
        <dbReference type="ARBA" id="ARBA00023242"/>
    </source>
</evidence>
<dbReference type="PROSITE" id="PS01159">
    <property type="entry name" value="WW_DOMAIN_1"/>
    <property type="match status" value="2"/>
</dbReference>
<organism evidence="7 8">
    <name type="scientific">Hermetia illucens</name>
    <name type="common">Black soldier fly</name>
    <dbReference type="NCBI Taxonomy" id="343691"/>
    <lineage>
        <taxon>Eukaryota</taxon>
        <taxon>Metazoa</taxon>
        <taxon>Ecdysozoa</taxon>
        <taxon>Arthropoda</taxon>
        <taxon>Hexapoda</taxon>
        <taxon>Insecta</taxon>
        <taxon>Pterygota</taxon>
        <taxon>Neoptera</taxon>
        <taxon>Endopterygota</taxon>
        <taxon>Diptera</taxon>
        <taxon>Brachycera</taxon>
        <taxon>Stratiomyomorpha</taxon>
        <taxon>Stratiomyidae</taxon>
        <taxon>Hermetiinae</taxon>
        <taxon>Hermetia</taxon>
    </lineage>
</organism>
<dbReference type="SMART" id="SM00456">
    <property type="entry name" value="WW"/>
    <property type="match status" value="2"/>
</dbReference>
<evidence type="ECO:0000256" key="2">
    <source>
        <dbReference type="ARBA" id="ARBA00004496"/>
    </source>
</evidence>
<feature type="compositionally biased region" description="Polar residues" evidence="5">
    <location>
        <begin position="85"/>
        <end position="94"/>
    </location>
</feature>
<feature type="compositionally biased region" description="Polar residues" evidence="5">
    <location>
        <begin position="286"/>
        <end position="309"/>
    </location>
</feature>
<evidence type="ECO:0000256" key="5">
    <source>
        <dbReference type="SAM" id="MobiDB-lite"/>
    </source>
</evidence>
<dbReference type="GO" id="GO:0003713">
    <property type="term" value="F:transcription coactivator activity"/>
    <property type="evidence" value="ECO:0007669"/>
    <property type="project" value="TreeGrafter"/>
</dbReference>
<evidence type="ECO:0000313" key="8">
    <source>
        <dbReference type="Proteomes" id="UP000594454"/>
    </source>
</evidence>
<proteinExistence type="predicted"/>
<feature type="compositionally biased region" description="Polar residues" evidence="5">
    <location>
        <begin position="352"/>
        <end position="373"/>
    </location>
</feature>
<dbReference type="SUPFAM" id="SSF51045">
    <property type="entry name" value="WW domain"/>
    <property type="match status" value="2"/>
</dbReference>
<dbReference type="CDD" id="cd00201">
    <property type="entry name" value="WW"/>
    <property type="match status" value="2"/>
</dbReference>
<dbReference type="FunCoup" id="A0A7R8V150">
    <property type="interactions" value="418"/>
</dbReference>
<comment type="subcellular location">
    <subcellularLocation>
        <location evidence="2">Cytoplasm</location>
    </subcellularLocation>
    <subcellularLocation>
        <location evidence="1">Nucleus</location>
    </subcellularLocation>
</comment>
<feature type="region of interest" description="Disordered" evidence="5">
    <location>
        <begin position="421"/>
        <end position="534"/>
    </location>
</feature>
<evidence type="ECO:0000256" key="1">
    <source>
        <dbReference type="ARBA" id="ARBA00004123"/>
    </source>
</evidence>
<dbReference type="Pfam" id="PF18436">
    <property type="entry name" value="HECW1_helix"/>
    <property type="match status" value="1"/>
</dbReference>
<feature type="region of interest" description="Disordered" evidence="5">
    <location>
        <begin position="1"/>
        <end position="105"/>
    </location>
</feature>
<name>A0A7R8V150_HERIL</name>
<feature type="compositionally biased region" description="Polar residues" evidence="5">
    <location>
        <begin position="120"/>
        <end position="134"/>
    </location>
</feature>
<feature type="compositionally biased region" description="Low complexity" evidence="5">
    <location>
        <begin position="31"/>
        <end position="44"/>
    </location>
</feature>
<dbReference type="PANTHER" id="PTHR17616:SF8">
    <property type="entry name" value="TRANSCRIPTIONAL COACTIVATOR YORKIE"/>
    <property type="match status" value="1"/>
</dbReference>
<feature type="region of interest" description="Disordered" evidence="5">
    <location>
        <begin position="589"/>
        <end position="608"/>
    </location>
</feature>
<dbReference type="GO" id="GO:0005634">
    <property type="term" value="C:nucleus"/>
    <property type="evidence" value="ECO:0007669"/>
    <property type="project" value="UniProtKB-SubCell"/>
</dbReference>
<keyword evidence="4" id="KW-0539">Nucleus</keyword>
<dbReference type="InterPro" id="IPR040524">
    <property type="entry name" value="HECW1_helix"/>
</dbReference>
<evidence type="ECO:0000256" key="3">
    <source>
        <dbReference type="ARBA" id="ARBA00022490"/>
    </source>
</evidence>
<dbReference type="InterPro" id="IPR036020">
    <property type="entry name" value="WW_dom_sf"/>
</dbReference>
<dbReference type="PROSITE" id="PS50020">
    <property type="entry name" value="WW_DOMAIN_2"/>
    <property type="match status" value="2"/>
</dbReference>
<dbReference type="Gene3D" id="2.20.70.10">
    <property type="match status" value="2"/>
</dbReference>
<accession>A0A7R8V150</accession>
<evidence type="ECO:0000259" key="6">
    <source>
        <dbReference type="PROSITE" id="PS50020"/>
    </source>
</evidence>
<dbReference type="Pfam" id="PF00397">
    <property type="entry name" value="WW"/>
    <property type="match status" value="1"/>
</dbReference>
<dbReference type="EMBL" id="LR899013">
    <property type="protein sequence ID" value="CAD7090773.1"/>
    <property type="molecule type" value="Genomic_DNA"/>
</dbReference>
<feature type="domain" description="WW" evidence="6">
    <location>
        <begin position="562"/>
        <end position="595"/>
    </location>
</feature>
<feature type="region of interest" description="Disordered" evidence="5">
    <location>
        <begin position="282"/>
        <end position="313"/>
    </location>
</feature>
<evidence type="ECO:0000313" key="7">
    <source>
        <dbReference type="EMBL" id="CAD7090773.1"/>
    </source>
</evidence>
<feature type="domain" description="WW" evidence="6">
    <location>
        <begin position="712"/>
        <end position="745"/>
    </location>
</feature>